<feature type="domain" description="FecR protein" evidence="2">
    <location>
        <begin position="108"/>
        <end position="202"/>
    </location>
</feature>
<proteinExistence type="predicted"/>
<feature type="domain" description="Protein FecR C-terminal" evidence="3">
    <location>
        <begin position="245"/>
        <end position="308"/>
    </location>
</feature>
<keyword evidence="1" id="KW-0812">Transmembrane</keyword>
<dbReference type="PANTHER" id="PTHR30273:SF2">
    <property type="entry name" value="PROTEIN FECR"/>
    <property type="match status" value="1"/>
</dbReference>
<dbReference type="GO" id="GO:0016989">
    <property type="term" value="F:sigma factor antagonist activity"/>
    <property type="evidence" value="ECO:0007669"/>
    <property type="project" value="TreeGrafter"/>
</dbReference>
<reference evidence="4 5" key="1">
    <citation type="submission" date="2019-09" db="EMBL/GenBank/DDBJ databases">
        <title>Chitinophaga ginsengihumi sp. nov., isolated from soil of ginseng rhizosphere.</title>
        <authorList>
            <person name="Lee J."/>
        </authorList>
    </citation>
    <scope>NUCLEOTIDE SEQUENCE [LARGE SCALE GENOMIC DNA]</scope>
    <source>
        <strain evidence="4 5">BN140078</strain>
    </source>
</reference>
<protein>
    <submittedName>
        <fullName evidence="4">DUF4974 domain-containing protein</fullName>
    </submittedName>
</protein>
<name>A0A5B2VNG7_9BACT</name>
<keyword evidence="5" id="KW-1185">Reference proteome</keyword>
<dbReference type="Gene3D" id="3.55.50.30">
    <property type="match status" value="1"/>
</dbReference>
<evidence type="ECO:0000256" key="1">
    <source>
        <dbReference type="SAM" id="Phobius"/>
    </source>
</evidence>
<comment type="caution">
    <text evidence="4">The sequence shown here is derived from an EMBL/GenBank/DDBJ whole genome shotgun (WGS) entry which is preliminary data.</text>
</comment>
<feature type="transmembrane region" description="Helical" evidence="1">
    <location>
        <begin position="78"/>
        <end position="97"/>
    </location>
</feature>
<evidence type="ECO:0000313" key="4">
    <source>
        <dbReference type="EMBL" id="KAA2239946.1"/>
    </source>
</evidence>
<dbReference type="RefSeq" id="WP_149841123.1">
    <property type="nucleotide sequence ID" value="NZ_VUOC01000004.1"/>
</dbReference>
<evidence type="ECO:0000259" key="2">
    <source>
        <dbReference type="Pfam" id="PF04773"/>
    </source>
</evidence>
<dbReference type="InterPro" id="IPR006860">
    <property type="entry name" value="FecR"/>
</dbReference>
<dbReference type="Pfam" id="PF04773">
    <property type="entry name" value="FecR"/>
    <property type="match status" value="1"/>
</dbReference>
<gene>
    <name evidence="4" type="ORF">F0L74_27575</name>
</gene>
<keyword evidence="1" id="KW-1133">Transmembrane helix</keyword>
<dbReference type="PANTHER" id="PTHR30273">
    <property type="entry name" value="PERIPLASMIC SIGNAL SENSOR AND SIGMA FACTOR ACTIVATOR FECR-RELATED"/>
    <property type="match status" value="1"/>
</dbReference>
<dbReference type="InterPro" id="IPR012373">
    <property type="entry name" value="Ferrdict_sens_TM"/>
</dbReference>
<evidence type="ECO:0000259" key="3">
    <source>
        <dbReference type="Pfam" id="PF16344"/>
    </source>
</evidence>
<dbReference type="EMBL" id="VUOC01000004">
    <property type="protein sequence ID" value="KAA2239946.1"/>
    <property type="molecule type" value="Genomic_DNA"/>
</dbReference>
<dbReference type="Proteomes" id="UP000324611">
    <property type="component" value="Unassembled WGS sequence"/>
</dbReference>
<accession>A0A5B2VNG7</accession>
<dbReference type="AlphaFoldDB" id="A0A5B2VNG7"/>
<dbReference type="Gene3D" id="2.60.120.1440">
    <property type="match status" value="1"/>
</dbReference>
<evidence type="ECO:0000313" key="5">
    <source>
        <dbReference type="Proteomes" id="UP000324611"/>
    </source>
</evidence>
<dbReference type="PIRSF" id="PIRSF018266">
    <property type="entry name" value="FecR"/>
    <property type="match status" value="1"/>
</dbReference>
<keyword evidence="1" id="KW-0472">Membrane</keyword>
<organism evidence="4 5">
    <name type="scientific">Chitinophaga agrisoli</name>
    <dbReference type="NCBI Taxonomy" id="2607653"/>
    <lineage>
        <taxon>Bacteria</taxon>
        <taxon>Pseudomonadati</taxon>
        <taxon>Bacteroidota</taxon>
        <taxon>Chitinophagia</taxon>
        <taxon>Chitinophagales</taxon>
        <taxon>Chitinophagaceae</taxon>
        <taxon>Chitinophaga</taxon>
    </lineage>
</organism>
<dbReference type="InterPro" id="IPR032508">
    <property type="entry name" value="FecR_C"/>
</dbReference>
<reference evidence="4 5" key="2">
    <citation type="submission" date="2019-09" db="EMBL/GenBank/DDBJ databases">
        <authorList>
            <person name="Jin C."/>
        </authorList>
    </citation>
    <scope>NUCLEOTIDE SEQUENCE [LARGE SCALE GENOMIC DNA]</scope>
    <source>
        <strain evidence="4 5">BN140078</strain>
    </source>
</reference>
<sequence length="319" mass="36247">MRQIVKRLIERYLEGQTAPAEEQSITDWLDTLAATEPYPGKTLSDKDKEHLRRQLLQAIRRKTGQQQKVRRMIWRRTGVAAAVVGLVSVGALLIRFLTAPQPPAYASLQTGLGEKKVMTLPDSTRIYLAPNSELLYPESYPQSRHIQLLRGEAFFEVTKNATQPFTVAVDSLQIEVLGTSFDVQAYQQLPDWRIAVNTGKVRVSRQQQVLGLLETGRQMHISRQDNAVTLSPANNNALEGWVKNRMVFEQTPLPEVLALLQEYYPVTFTQQYKGDLLISGSLDTKMRVEQIIAVLEELGNHDIQFHKKANNRYEVTNNH</sequence>
<dbReference type="Pfam" id="PF16344">
    <property type="entry name" value="FecR_C"/>
    <property type="match status" value="1"/>
</dbReference>